<feature type="chain" id="PRO_5022990071" evidence="1">
    <location>
        <begin position="31"/>
        <end position="81"/>
    </location>
</feature>
<proteinExistence type="predicted"/>
<comment type="caution">
    <text evidence="2">The sequence shown here is derived from an EMBL/GenBank/DDBJ whole genome shotgun (WGS) entry which is preliminary data.</text>
</comment>
<dbReference type="OrthoDB" id="4749997at2"/>
<keyword evidence="3" id="KW-1185">Reference proteome</keyword>
<sequence>MKFMKVTGNLAIAGAVSAAVFGLGAGTAQADPGPRIPRPPIPHIDDPTGWRPLAPGQVQRVCPWQSPPGHWLGGPHGIPCT</sequence>
<evidence type="ECO:0000256" key="1">
    <source>
        <dbReference type="SAM" id="SignalP"/>
    </source>
</evidence>
<dbReference type="AlphaFoldDB" id="A0A5B1BN14"/>
<gene>
    <name evidence="2" type="ORF">F0Q45_18360</name>
</gene>
<evidence type="ECO:0000313" key="2">
    <source>
        <dbReference type="EMBL" id="KAA1248860.1"/>
    </source>
</evidence>
<dbReference type="Proteomes" id="UP000324701">
    <property type="component" value="Unassembled WGS sequence"/>
</dbReference>
<reference evidence="2 3" key="1">
    <citation type="submission" date="2019-09" db="EMBL/GenBank/DDBJ databases">
        <title>Report of infection by Mycobacterium simiae a patient suffering from pulmonary tuberculosis.</title>
        <authorList>
            <person name="Mohanty P.S."/>
            <person name="Bansal A.K."/>
            <person name="Singh H."/>
            <person name="Sharma S."/>
            <person name="Patil S.A."/>
            <person name="Upadhaya P."/>
            <person name="Singh P.K."/>
            <person name="Kumar D."/>
            <person name="Kumar S."/>
            <person name="Singh R.K."/>
            <person name="Chaudhary B."/>
        </authorList>
    </citation>
    <scope>NUCLEOTIDE SEQUENCE [LARGE SCALE GENOMIC DNA]</scope>
    <source>
        <strain evidence="2 3">JAL-560-SIM</strain>
    </source>
</reference>
<keyword evidence="1" id="KW-0732">Signal</keyword>
<dbReference type="EMBL" id="VTZN01000126">
    <property type="protein sequence ID" value="KAA1248860.1"/>
    <property type="molecule type" value="Genomic_DNA"/>
</dbReference>
<accession>A0A5B1BN14</accession>
<organism evidence="2 3">
    <name type="scientific">Mycobacterium simiae</name>
    <name type="common">Mycobacterium habana</name>
    <dbReference type="NCBI Taxonomy" id="1784"/>
    <lineage>
        <taxon>Bacteria</taxon>
        <taxon>Bacillati</taxon>
        <taxon>Actinomycetota</taxon>
        <taxon>Actinomycetes</taxon>
        <taxon>Mycobacteriales</taxon>
        <taxon>Mycobacteriaceae</taxon>
        <taxon>Mycobacterium</taxon>
        <taxon>Mycobacterium simiae complex</taxon>
    </lineage>
</organism>
<protein>
    <submittedName>
        <fullName evidence="2">Uncharacterized protein</fullName>
    </submittedName>
</protein>
<evidence type="ECO:0000313" key="3">
    <source>
        <dbReference type="Proteomes" id="UP000324701"/>
    </source>
</evidence>
<name>A0A5B1BN14_MYCSI</name>
<feature type="signal peptide" evidence="1">
    <location>
        <begin position="1"/>
        <end position="30"/>
    </location>
</feature>